<dbReference type="InterPro" id="IPR013078">
    <property type="entry name" value="His_Pase_superF_clade-1"/>
</dbReference>
<comment type="caution">
    <text evidence="1">The sequence shown here is derived from an EMBL/GenBank/DDBJ whole genome shotgun (WGS) entry which is preliminary data.</text>
</comment>
<gene>
    <name evidence="1" type="ORF">RM539_16700</name>
</gene>
<proteinExistence type="predicted"/>
<protein>
    <submittedName>
        <fullName evidence="1">Histidine phosphatase family protein</fullName>
    </submittedName>
</protein>
<dbReference type="SUPFAM" id="SSF53254">
    <property type="entry name" value="Phosphoglycerate mutase-like"/>
    <property type="match status" value="1"/>
</dbReference>
<dbReference type="PANTHER" id="PTHR47623">
    <property type="entry name" value="OS09G0287300 PROTEIN"/>
    <property type="match status" value="1"/>
</dbReference>
<organism evidence="1 2">
    <name type="scientific">Autumnicola musiva</name>
    <dbReference type="NCBI Taxonomy" id="3075589"/>
    <lineage>
        <taxon>Bacteria</taxon>
        <taxon>Pseudomonadati</taxon>
        <taxon>Bacteroidota</taxon>
        <taxon>Flavobacteriia</taxon>
        <taxon>Flavobacteriales</taxon>
        <taxon>Flavobacteriaceae</taxon>
        <taxon>Autumnicola</taxon>
    </lineage>
</organism>
<dbReference type="SMART" id="SM00855">
    <property type="entry name" value="PGAM"/>
    <property type="match status" value="1"/>
</dbReference>
<evidence type="ECO:0000313" key="2">
    <source>
        <dbReference type="Proteomes" id="UP001262582"/>
    </source>
</evidence>
<name>A0ABU3D9K8_9FLAO</name>
<dbReference type="CDD" id="cd07040">
    <property type="entry name" value="HP"/>
    <property type="match status" value="1"/>
</dbReference>
<evidence type="ECO:0000313" key="1">
    <source>
        <dbReference type="EMBL" id="MDT0678225.1"/>
    </source>
</evidence>
<dbReference type="RefSeq" id="WP_311504561.1">
    <property type="nucleotide sequence ID" value="NZ_JAVRHK010000017.1"/>
</dbReference>
<dbReference type="PANTHER" id="PTHR47623:SF1">
    <property type="entry name" value="OS09G0287300 PROTEIN"/>
    <property type="match status" value="1"/>
</dbReference>
<dbReference type="Pfam" id="PF00300">
    <property type="entry name" value="His_Phos_1"/>
    <property type="match status" value="1"/>
</dbReference>
<sequence length="161" mass="18664">MKRLILIRHGKSSWKENLPDHKRPLKKRGYRDGETISKTFREFYTAPASFWSSPAVRAMETAKIFRKKLEVPDDHFKIVKDLYTFSEEQLLEVVKTCPDHVEKLVVFGHNPAMTNLVNRLGDNPIDNLPTTGLCVIDFEEDSWQNIKNGKTIITLLPKNLR</sequence>
<reference evidence="1 2" key="1">
    <citation type="submission" date="2023-09" db="EMBL/GenBank/DDBJ databases">
        <authorList>
            <person name="Rey-Velasco X."/>
        </authorList>
    </citation>
    <scope>NUCLEOTIDE SEQUENCE [LARGE SCALE GENOMIC DNA]</scope>
    <source>
        <strain evidence="1 2">F117</strain>
    </source>
</reference>
<keyword evidence="2" id="KW-1185">Reference proteome</keyword>
<dbReference type="EMBL" id="JAVRHK010000017">
    <property type="protein sequence ID" value="MDT0678225.1"/>
    <property type="molecule type" value="Genomic_DNA"/>
</dbReference>
<dbReference type="Gene3D" id="3.40.50.1240">
    <property type="entry name" value="Phosphoglycerate mutase-like"/>
    <property type="match status" value="1"/>
</dbReference>
<accession>A0ABU3D9K8</accession>
<dbReference type="Proteomes" id="UP001262582">
    <property type="component" value="Unassembled WGS sequence"/>
</dbReference>
<dbReference type="InterPro" id="IPR029033">
    <property type="entry name" value="His_PPase_superfam"/>
</dbReference>